<dbReference type="EMBL" id="LNXY01000020">
    <property type="protein sequence ID" value="KTC87508.1"/>
    <property type="molecule type" value="Genomic_DNA"/>
</dbReference>
<evidence type="ECO:0000256" key="3">
    <source>
        <dbReference type="ARBA" id="ARBA00012453"/>
    </source>
</evidence>
<dbReference type="SUPFAM" id="SSF55811">
    <property type="entry name" value="Nudix"/>
    <property type="match status" value="1"/>
</dbReference>
<feature type="short sequence motif" description="Nudix box" evidence="14">
    <location>
        <begin position="82"/>
        <end position="104"/>
    </location>
</feature>
<keyword evidence="6 16" id="KW-0378">Hydrolase</keyword>
<evidence type="ECO:0000256" key="14">
    <source>
        <dbReference type="PIRSR" id="PIRSR604385-3"/>
    </source>
</evidence>
<evidence type="ECO:0000313" key="17">
    <source>
        <dbReference type="Proteomes" id="UP000054736"/>
    </source>
</evidence>
<dbReference type="EC" id="3.6.1.13" evidence="3"/>
<evidence type="ECO:0000256" key="13">
    <source>
        <dbReference type="PIRSR" id="PIRSR604385-2"/>
    </source>
</evidence>
<evidence type="ECO:0000256" key="11">
    <source>
        <dbReference type="ARBA" id="ARBA00033056"/>
    </source>
</evidence>
<dbReference type="GO" id="GO:0019144">
    <property type="term" value="F:ADP-sugar diphosphatase activity"/>
    <property type="evidence" value="ECO:0007669"/>
    <property type="project" value="TreeGrafter"/>
</dbReference>
<keyword evidence="17" id="KW-1185">Reference proteome</keyword>
<keyword evidence="5 13" id="KW-0479">Metal-binding</keyword>
<evidence type="ECO:0000256" key="9">
    <source>
        <dbReference type="ARBA" id="ARBA00030162"/>
    </source>
</evidence>
<evidence type="ECO:0000256" key="4">
    <source>
        <dbReference type="ARBA" id="ARBA00013297"/>
    </source>
</evidence>
<comment type="caution">
    <text evidence="16">The sequence shown here is derived from an EMBL/GenBank/DDBJ whole genome shotgun (WGS) entry which is preliminary data.</text>
</comment>
<evidence type="ECO:0000256" key="12">
    <source>
        <dbReference type="ARBA" id="ARBA00049546"/>
    </source>
</evidence>
<dbReference type="InterPro" id="IPR000086">
    <property type="entry name" value="NUDIX_hydrolase_dom"/>
</dbReference>
<evidence type="ECO:0000256" key="2">
    <source>
        <dbReference type="ARBA" id="ARBA00007482"/>
    </source>
</evidence>
<feature type="binding site" evidence="13">
    <location>
        <position position="101"/>
    </location>
    <ligand>
        <name>Mg(2+)</name>
        <dbReference type="ChEBI" id="CHEBI:18420"/>
        <label>1</label>
    </ligand>
</feature>
<protein>
    <recommendedName>
        <fullName evidence="4">ADP-ribose pyrophosphatase</fullName>
        <ecNumber evidence="3">3.6.1.13</ecNumber>
    </recommendedName>
    <alternativeName>
        <fullName evidence="9">ADP-ribose diphosphatase</fullName>
    </alternativeName>
    <alternativeName>
        <fullName evidence="11">ADP-ribose phosphohydrolase</fullName>
    </alternativeName>
    <alternativeName>
        <fullName evidence="10">Adenosine diphosphoribose pyrophosphatase</fullName>
    </alternativeName>
</protein>
<dbReference type="Gene3D" id="3.90.79.10">
    <property type="entry name" value="Nucleoside Triphosphate Pyrophosphohydrolase"/>
    <property type="match status" value="1"/>
</dbReference>
<comment type="catalytic activity">
    <reaction evidence="12">
        <text>ADP-D-ribose + H2O = D-ribose 5-phosphate + AMP + 2 H(+)</text>
        <dbReference type="Rhea" id="RHEA:10412"/>
        <dbReference type="ChEBI" id="CHEBI:15377"/>
        <dbReference type="ChEBI" id="CHEBI:15378"/>
        <dbReference type="ChEBI" id="CHEBI:57967"/>
        <dbReference type="ChEBI" id="CHEBI:78346"/>
        <dbReference type="ChEBI" id="CHEBI:456215"/>
        <dbReference type="EC" id="3.6.1.13"/>
    </reaction>
</comment>
<dbReference type="GO" id="GO:0019693">
    <property type="term" value="P:ribose phosphate metabolic process"/>
    <property type="evidence" value="ECO:0007669"/>
    <property type="project" value="TreeGrafter"/>
</dbReference>
<dbReference type="NCBIfam" id="TIGR00052">
    <property type="entry name" value="nudix-type nucleoside diphosphatase, YffH/AdpP family"/>
    <property type="match status" value="1"/>
</dbReference>
<dbReference type="PROSITE" id="PS51462">
    <property type="entry name" value="NUDIX"/>
    <property type="match status" value="1"/>
</dbReference>
<evidence type="ECO:0000256" key="8">
    <source>
        <dbReference type="ARBA" id="ARBA00025164"/>
    </source>
</evidence>
<feature type="domain" description="Nudix hydrolase" evidence="15">
    <location>
        <begin position="38"/>
        <end position="177"/>
    </location>
</feature>
<dbReference type="Pfam" id="PF00293">
    <property type="entry name" value="NUDIX"/>
    <property type="match status" value="1"/>
</dbReference>
<sequence length="187" mass="21216">MKEAVYKGYLQLYKFELEIPSFNAEKDHIPSKKREVVQSRDSVLVLIYASMVDSLVMCQEFRPGVFFNVAHDDPFILECVSGTIDEGKKPEETAKKEVFEETGLTIDAVKLIACAYKSPGLMTEKTYIYYAEVEGTPESGLHGVDDDEEIMTHLIPRKKVFELLDELKIIDGATLIALNWFRAVRGE</sequence>
<dbReference type="GO" id="GO:0046872">
    <property type="term" value="F:metal ion binding"/>
    <property type="evidence" value="ECO:0007669"/>
    <property type="project" value="UniProtKB-KW"/>
</dbReference>
<feature type="binding site" evidence="13">
    <location>
        <position position="148"/>
    </location>
    <ligand>
        <name>Mg(2+)</name>
        <dbReference type="ChEBI" id="CHEBI:18420"/>
        <label>1</label>
    </ligand>
</feature>
<name>A0A0W0SW32_9GAMM</name>
<evidence type="ECO:0000256" key="1">
    <source>
        <dbReference type="ARBA" id="ARBA00001946"/>
    </source>
</evidence>
<evidence type="ECO:0000313" key="16">
    <source>
        <dbReference type="EMBL" id="KTC87508.1"/>
    </source>
</evidence>
<keyword evidence="7 13" id="KW-0460">Magnesium</keyword>
<dbReference type="STRING" id="1212489.Ldro_1127"/>
<dbReference type="GO" id="GO:0005829">
    <property type="term" value="C:cytosol"/>
    <property type="evidence" value="ECO:0007669"/>
    <property type="project" value="TreeGrafter"/>
</dbReference>
<comment type="cofactor">
    <cofactor evidence="1 13">
        <name>Mg(2+)</name>
        <dbReference type="ChEBI" id="CHEBI:18420"/>
    </cofactor>
</comment>
<reference evidence="16 17" key="1">
    <citation type="submission" date="2015-11" db="EMBL/GenBank/DDBJ databases">
        <title>Genomic analysis of 38 Legionella species identifies large and diverse effector repertoires.</title>
        <authorList>
            <person name="Burstein D."/>
            <person name="Amaro F."/>
            <person name="Zusman T."/>
            <person name="Lifshitz Z."/>
            <person name="Cohen O."/>
            <person name="Gilbert J.A."/>
            <person name="Pupko T."/>
            <person name="Shuman H.A."/>
            <person name="Segal G."/>
        </authorList>
    </citation>
    <scope>NUCLEOTIDE SEQUENCE [LARGE SCALE GENOMIC DNA]</scope>
    <source>
        <strain evidence="16 17">ATCC 700990</strain>
    </source>
</reference>
<dbReference type="InterPro" id="IPR004385">
    <property type="entry name" value="NDP_pyrophosphatase"/>
</dbReference>
<comment type="function">
    <text evidence="8">Acts on ADP-mannose and ADP-glucose as well as ADP-ribose. Prevents glycogen biosynthesis. The reaction catalyzed by this enzyme is a limiting step of the gluconeogenic process.</text>
</comment>
<evidence type="ECO:0000256" key="6">
    <source>
        <dbReference type="ARBA" id="ARBA00022801"/>
    </source>
</evidence>
<dbReference type="InterPro" id="IPR015797">
    <property type="entry name" value="NUDIX_hydrolase-like_dom_sf"/>
</dbReference>
<evidence type="ECO:0000259" key="15">
    <source>
        <dbReference type="PROSITE" id="PS51462"/>
    </source>
</evidence>
<proteinExistence type="inferred from homology"/>
<dbReference type="PATRIC" id="fig|1212489.4.peg.1188"/>
<feature type="binding site" evidence="13">
    <location>
        <position position="97"/>
    </location>
    <ligand>
        <name>Mg(2+)</name>
        <dbReference type="ChEBI" id="CHEBI:18420"/>
        <label>1</label>
    </ligand>
</feature>
<evidence type="ECO:0000256" key="7">
    <source>
        <dbReference type="ARBA" id="ARBA00022842"/>
    </source>
</evidence>
<dbReference type="GO" id="GO:0047631">
    <property type="term" value="F:ADP-ribose diphosphatase activity"/>
    <property type="evidence" value="ECO:0007669"/>
    <property type="project" value="UniProtKB-EC"/>
</dbReference>
<accession>A0A0W0SW32</accession>
<dbReference type="GO" id="GO:0006753">
    <property type="term" value="P:nucleoside phosphate metabolic process"/>
    <property type="evidence" value="ECO:0007669"/>
    <property type="project" value="TreeGrafter"/>
</dbReference>
<dbReference type="PANTHER" id="PTHR11839:SF5">
    <property type="entry name" value="ADP-RIBOSE PYROPHOSPHATASE"/>
    <property type="match status" value="1"/>
</dbReference>
<dbReference type="Proteomes" id="UP000054736">
    <property type="component" value="Unassembled WGS sequence"/>
</dbReference>
<dbReference type="PANTHER" id="PTHR11839">
    <property type="entry name" value="UDP/ADP-SUGAR PYROPHOSPHATASE"/>
    <property type="match status" value="1"/>
</dbReference>
<evidence type="ECO:0000256" key="10">
    <source>
        <dbReference type="ARBA" id="ARBA00030308"/>
    </source>
</evidence>
<evidence type="ECO:0000256" key="5">
    <source>
        <dbReference type="ARBA" id="ARBA00022723"/>
    </source>
</evidence>
<gene>
    <name evidence="16" type="primary">nudF</name>
    <name evidence="16" type="ORF">Ldro_1127</name>
</gene>
<dbReference type="AlphaFoldDB" id="A0A0W0SW32"/>
<comment type="similarity">
    <text evidence="2">Belongs to the Nudix hydrolase family. NudF subfamily.</text>
</comment>
<organism evidence="16 17">
    <name type="scientific">Legionella drozanskii LLAP-1</name>
    <dbReference type="NCBI Taxonomy" id="1212489"/>
    <lineage>
        <taxon>Bacteria</taxon>
        <taxon>Pseudomonadati</taxon>
        <taxon>Pseudomonadota</taxon>
        <taxon>Gammaproteobacteria</taxon>
        <taxon>Legionellales</taxon>
        <taxon>Legionellaceae</taxon>
        <taxon>Legionella</taxon>
    </lineage>
</organism>